<accession>A0ACC2MJ79</accession>
<proteinExistence type="predicted"/>
<dbReference type="Proteomes" id="UP001234297">
    <property type="component" value="Chromosome 2"/>
</dbReference>
<evidence type="ECO:0000313" key="1">
    <source>
        <dbReference type="EMBL" id="KAJ8645706.1"/>
    </source>
</evidence>
<reference evidence="1 2" key="1">
    <citation type="journal article" date="2022" name="Hortic Res">
        <title>A haplotype resolved chromosomal level avocado genome allows analysis of novel avocado genes.</title>
        <authorList>
            <person name="Nath O."/>
            <person name="Fletcher S.J."/>
            <person name="Hayward A."/>
            <person name="Shaw L.M."/>
            <person name="Masouleh A.K."/>
            <person name="Furtado A."/>
            <person name="Henry R.J."/>
            <person name="Mitter N."/>
        </authorList>
    </citation>
    <scope>NUCLEOTIDE SEQUENCE [LARGE SCALE GENOMIC DNA]</scope>
    <source>
        <strain evidence="2">cv. Hass</strain>
    </source>
</reference>
<protein>
    <submittedName>
        <fullName evidence="1">Uncharacterized protein</fullName>
    </submittedName>
</protein>
<evidence type="ECO:0000313" key="2">
    <source>
        <dbReference type="Proteomes" id="UP001234297"/>
    </source>
</evidence>
<keyword evidence="2" id="KW-1185">Reference proteome</keyword>
<organism evidence="1 2">
    <name type="scientific">Persea americana</name>
    <name type="common">Avocado</name>
    <dbReference type="NCBI Taxonomy" id="3435"/>
    <lineage>
        <taxon>Eukaryota</taxon>
        <taxon>Viridiplantae</taxon>
        <taxon>Streptophyta</taxon>
        <taxon>Embryophyta</taxon>
        <taxon>Tracheophyta</taxon>
        <taxon>Spermatophyta</taxon>
        <taxon>Magnoliopsida</taxon>
        <taxon>Magnoliidae</taxon>
        <taxon>Laurales</taxon>
        <taxon>Lauraceae</taxon>
        <taxon>Persea</taxon>
    </lineage>
</organism>
<sequence length="149" mass="16008">MPGSLGTSASLSLRLGQALFSSASLFFMSVGVEFYSYSAFCYLVTIMGLVIPWSFTLAIVDVYSLFVECPFHQPGIMMIIAVGDWVLSMLSLAAACSTVGVVDLLVDIDGSNCAPKLCGRYQLSAAMAFLSWFLTAISSFVNLWLLASL</sequence>
<gene>
    <name evidence="1" type="ORF">MRB53_007454</name>
</gene>
<comment type="caution">
    <text evidence="1">The sequence shown here is derived from an EMBL/GenBank/DDBJ whole genome shotgun (WGS) entry which is preliminary data.</text>
</comment>
<name>A0ACC2MJ79_PERAE</name>
<dbReference type="EMBL" id="CM056810">
    <property type="protein sequence ID" value="KAJ8645706.1"/>
    <property type="molecule type" value="Genomic_DNA"/>
</dbReference>